<comment type="similarity">
    <text evidence="2">Belongs to the CAF1 family.</text>
</comment>
<evidence type="ECO:0000256" key="1">
    <source>
        <dbReference type="ARBA" id="ARBA00001968"/>
    </source>
</evidence>
<dbReference type="InterPro" id="IPR012337">
    <property type="entry name" value="RNaseH-like_sf"/>
</dbReference>
<dbReference type="InterPro" id="IPR051181">
    <property type="entry name" value="CAF1_poly(A)_ribonucleases"/>
</dbReference>
<dbReference type="PANTHER" id="PTHR15092">
    <property type="entry name" value="POLY A -SPECIFIC RIBONUCLEASE/TARGET OF EGR1, MEMBER 1"/>
    <property type="match status" value="1"/>
</dbReference>
<comment type="caution">
    <text evidence="3">The sequence shown here is derived from an EMBL/GenBank/DDBJ whole genome shotgun (WGS) entry which is preliminary data.</text>
</comment>
<protein>
    <submittedName>
        <fullName evidence="3">Poly(A)-specific ribonuclease</fullName>
        <ecNumber evidence="3">3.1.13.4</ecNumber>
    </submittedName>
</protein>
<dbReference type="InterPro" id="IPR036397">
    <property type="entry name" value="RNaseH_sf"/>
</dbReference>
<dbReference type="SUPFAM" id="SSF53098">
    <property type="entry name" value="Ribonuclease H-like"/>
    <property type="match status" value="1"/>
</dbReference>
<dbReference type="Pfam" id="PF04857">
    <property type="entry name" value="CAF1"/>
    <property type="match status" value="1"/>
</dbReference>
<comment type="cofactor">
    <cofactor evidence="1">
        <name>a divalent metal cation</name>
        <dbReference type="ChEBI" id="CHEBI:60240"/>
    </cofactor>
</comment>
<keyword evidence="4" id="KW-1185">Reference proteome</keyword>
<dbReference type="Gene3D" id="3.30.420.10">
    <property type="entry name" value="Ribonuclease H-like superfamily/Ribonuclease H"/>
    <property type="match status" value="2"/>
</dbReference>
<evidence type="ECO:0000313" key="3">
    <source>
        <dbReference type="EMBL" id="KAL1563012.1"/>
    </source>
</evidence>
<dbReference type="AlphaFoldDB" id="A0ABD1I3P2"/>
<keyword evidence="3" id="KW-0378">Hydrolase</keyword>
<dbReference type="Proteomes" id="UP001567538">
    <property type="component" value="Unassembled WGS sequence"/>
</dbReference>
<reference evidence="3 4" key="1">
    <citation type="submission" date="2024-06" db="EMBL/GenBank/DDBJ databases">
        <title>A chromosome level genome sequence of Diviner's sage (Salvia divinorum).</title>
        <authorList>
            <person name="Ford S.A."/>
            <person name="Ro D.-K."/>
            <person name="Ness R.W."/>
            <person name="Phillips M.A."/>
        </authorList>
    </citation>
    <scope>NUCLEOTIDE SEQUENCE [LARGE SCALE GENOMIC DNA]</scope>
    <source>
        <strain evidence="3">SAF-2024a</strain>
        <tissue evidence="3">Leaf</tissue>
    </source>
</reference>
<evidence type="ECO:0000256" key="2">
    <source>
        <dbReference type="ARBA" id="ARBA00008372"/>
    </source>
</evidence>
<proteinExistence type="inferred from homology"/>
<organism evidence="3 4">
    <name type="scientific">Salvia divinorum</name>
    <name type="common">Maria pastora</name>
    <name type="synonym">Diviner's sage</name>
    <dbReference type="NCBI Taxonomy" id="28513"/>
    <lineage>
        <taxon>Eukaryota</taxon>
        <taxon>Viridiplantae</taxon>
        <taxon>Streptophyta</taxon>
        <taxon>Embryophyta</taxon>
        <taxon>Tracheophyta</taxon>
        <taxon>Spermatophyta</taxon>
        <taxon>Magnoliopsida</taxon>
        <taxon>eudicotyledons</taxon>
        <taxon>Gunneridae</taxon>
        <taxon>Pentapetalae</taxon>
        <taxon>asterids</taxon>
        <taxon>lamiids</taxon>
        <taxon>Lamiales</taxon>
        <taxon>Lamiaceae</taxon>
        <taxon>Nepetoideae</taxon>
        <taxon>Mentheae</taxon>
        <taxon>Salviinae</taxon>
        <taxon>Salvia</taxon>
        <taxon>Salvia subgen. Calosphace</taxon>
    </lineage>
</organism>
<sequence>MRNNYLVRVLTRATARTLQPVRSLCSAPTAADVELKNVTKSNFEPTLAELRRHVREADFVSIDLEMTGITSAPWREIFEFDRPDIQYLKVKDSAQKFAVLQFGVCPFRWDQHSTSFVAHPHNFYVFPRQEIAGDASSYEFLCQTSSLEFLAKYQFDFNTCINEGTSYLSRSQEEEALKCLESVHKDEVLDVSSNLRNDLDMQLVRMADILFAERMKNVVGEWRAGLLRGGSWGSESQGSLNDVNQKFQTTFFQARPALAVNGLTSRQLKLIKLVTEKHFSDLAYVHVTGESSSRLPLIVYTDSAKDRDILKGEVKACQRKAAEISIKSAIGFRHVIDLLSSERKLIVGHNCFLDLAHVYSKFIGPLPSTAEEFVSAVQTYFPSIIDTKVLLNSDDVLSHIMNKSSTALSNAFNLLCLPPVTPTGTNNGLADIPRVKVDVQVDDQRFSNWNSGAKHEAGYDAFMTGCVFSEACFRLGIDFNPHVPGLVLQHNEKLQKYTNYLYLSWANGDIIDLKTGKSGPDTLGSAIGRRRCWLAKFTFSSMILLWGLPTKLKAKDIRECFYKAFGSGSITSVHHLDETAAFVQFSRAELVSDFLELKDRLERDNNNPMSVVHPLSRILETGCVRAATYETYKEVCLSPLSEVLFTDQAERLGIKGEARLVQSSVDVDGEGDCEGGEITLPTFRELQQSSASVRTSNFQTDRIMDSLRRSAAQ</sequence>
<gene>
    <name evidence="3" type="ORF">AAHA92_05523</name>
</gene>
<accession>A0ABD1I3P2</accession>
<name>A0ABD1I3P2_SALDI</name>
<dbReference type="InterPro" id="IPR006941">
    <property type="entry name" value="RNase_CAF1"/>
</dbReference>
<evidence type="ECO:0000313" key="4">
    <source>
        <dbReference type="Proteomes" id="UP001567538"/>
    </source>
</evidence>
<dbReference type="EMBL" id="JBEAFC010000003">
    <property type="protein sequence ID" value="KAL1563012.1"/>
    <property type="molecule type" value="Genomic_DNA"/>
</dbReference>
<dbReference type="GO" id="GO:0004535">
    <property type="term" value="F:poly(A)-specific ribonuclease activity"/>
    <property type="evidence" value="ECO:0007669"/>
    <property type="project" value="UniProtKB-EC"/>
</dbReference>
<dbReference type="EC" id="3.1.13.4" evidence="3"/>
<dbReference type="PANTHER" id="PTHR15092:SF22">
    <property type="entry name" value="POLY(A)-SPECIFIC RIBONUCLEASE PNLDC1"/>
    <property type="match status" value="1"/>
</dbReference>